<dbReference type="Gene3D" id="1.20.1250.20">
    <property type="entry name" value="MFS general substrate transporter like domains"/>
    <property type="match status" value="2"/>
</dbReference>
<gene>
    <name evidence="9" type="ORF">PoMZ_04155</name>
</gene>
<proteinExistence type="inferred from homology"/>
<dbReference type="PANTHER" id="PTHR43791:SF10">
    <property type="entry name" value="MAJOR FACILITATOR SUPERFAMILY (MFS) PROFILE DOMAIN-CONTAINING PROTEIN"/>
    <property type="match status" value="1"/>
</dbReference>
<keyword evidence="4 8" id="KW-1133">Transmembrane helix</keyword>
<dbReference type="InterPro" id="IPR011701">
    <property type="entry name" value="MFS"/>
</dbReference>
<evidence type="ECO:0000256" key="4">
    <source>
        <dbReference type="ARBA" id="ARBA00022989"/>
    </source>
</evidence>
<evidence type="ECO:0000256" key="3">
    <source>
        <dbReference type="ARBA" id="ARBA00022692"/>
    </source>
</evidence>
<dbReference type="GO" id="GO:0016020">
    <property type="term" value="C:membrane"/>
    <property type="evidence" value="ECO:0007669"/>
    <property type="project" value="UniProtKB-SubCell"/>
</dbReference>
<dbReference type="Proteomes" id="UP000294847">
    <property type="component" value="Chromosome 3"/>
</dbReference>
<feature type="transmembrane region" description="Helical" evidence="8">
    <location>
        <begin position="395"/>
        <end position="415"/>
    </location>
</feature>
<dbReference type="VEuPathDB" id="FungiDB:M_BR32_EuGene_00046941"/>
<evidence type="ECO:0000313" key="10">
    <source>
        <dbReference type="Proteomes" id="UP000294847"/>
    </source>
</evidence>
<comment type="subcellular location">
    <subcellularLocation>
        <location evidence="1">Membrane</location>
        <topology evidence="1">Multi-pass membrane protein</topology>
    </subcellularLocation>
</comment>
<dbReference type="InterPro" id="IPR036259">
    <property type="entry name" value="MFS_trans_sf"/>
</dbReference>
<dbReference type="AlphaFoldDB" id="A0A4P7NDN0"/>
<feature type="transmembrane region" description="Helical" evidence="8">
    <location>
        <begin position="364"/>
        <end position="383"/>
    </location>
</feature>
<organism evidence="9 10">
    <name type="scientific">Pyricularia oryzae</name>
    <name type="common">Rice blast fungus</name>
    <name type="synonym">Magnaporthe oryzae</name>
    <dbReference type="NCBI Taxonomy" id="318829"/>
    <lineage>
        <taxon>Eukaryota</taxon>
        <taxon>Fungi</taxon>
        <taxon>Dikarya</taxon>
        <taxon>Ascomycota</taxon>
        <taxon>Pezizomycotina</taxon>
        <taxon>Sordariomycetes</taxon>
        <taxon>Sordariomycetidae</taxon>
        <taxon>Magnaporthales</taxon>
        <taxon>Pyriculariaceae</taxon>
        <taxon>Pyricularia</taxon>
    </lineage>
</organism>
<sequence length="521" mass="57352">MTANVATEQQMRPEASNTDGEHSIPDDGMASRVLRKIDRNLIPVLFVTYMFNFMDKTILSSASVFGLKEDNKLQGQDYSWVSSVFYFGYFMWTWPTSLLIARLPVAKYMTANTLFWGAAVAMTAACSNYGGLLTVRFFLGVAEATITPAFMFLTSTWYTRDEIPFRTGIWFSGNSVGGMFASLIAFGIGHIDDHVGPWRWMYIVLGCSTFLWASAIFYFLPDRISSARFLTKEEREFARDRVVVAGTGRTDKTVWRWDQFAECLADPKTWLFFCMELASQMPNGGTQNFANLVIRSFGFTPLQTTLINIPYSLLAASWIAGTGWLAGRHRRANCLLIVAVVLPCIAGASVIYSRASTPRAAHMVGYFLLASGPAAMPLAMSLVQANYRGVTKKMTVTAMLFVAYCAGNIAGPHLFRADDAPAYNSAFLAIMLCYAVVVCLALSLRFYLNAANKRRAAEEGFEGDSGIAGAVGGVDVAKTTGSGGGTGGVGDLGRMVNEVELRPEDYEDVTDWKMIGFRYRL</sequence>
<keyword evidence="5 8" id="KW-0472">Membrane</keyword>
<feature type="transmembrane region" description="Helical" evidence="8">
    <location>
        <begin position="113"/>
        <end position="131"/>
    </location>
</feature>
<name>A0A4P7NDN0_PYROR</name>
<evidence type="ECO:0000313" key="9">
    <source>
        <dbReference type="EMBL" id="QBZ59194.1"/>
    </source>
</evidence>
<dbReference type="EMBL" id="CP034206">
    <property type="protein sequence ID" value="QBZ59194.1"/>
    <property type="molecule type" value="Genomic_DNA"/>
</dbReference>
<feature type="transmembrane region" description="Helical" evidence="8">
    <location>
        <begin position="169"/>
        <end position="188"/>
    </location>
</feature>
<reference evidence="9 10" key="1">
    <citation type="journal article" date="2019" name="Mol. Biol. Evol.">
        <title>Blast fungal genomes show frequent chromosomal changes, gene gains and losses, and effector gene turnover.</title>
        <authorList>
            <person name="Gomez Luciano L.B."/>
            <person name="Jason Tsai I."/>
            <person name="Chuma I."/>
            <person name="Tosa Y."/>
            <person name="Chen Y.H."/>
            <person name="Li J.Y."/>
            <person name="Li M.Y."/>
            <person name="Jade Lu M.Y."/>
            <person name="Nakayashiki H."/>
            <person name="Li W.H."/>
        </authorList>
    </citation>
    <scope>NUCLEOTIDE SEQUENCE [LARGE SCALE GENOMIC DNA]</scope>
    <source>
        <strain evidence="9">MZ5-1-6</strain>
    </source>
</reference>
<dbReference type="FunFam" id="1.20.1250.20:FF:000064">
    <property type="entry name" value="MFS allantoate transporter"/>
    <property type="match status" value="1"/>
</dbReference>
<feature type="region of interest" description="Disordered" evidence="7">
    <location>
        <begin position="1"/>
        <end position="26"/>
    </location>
</feature>
<keyword evidence="3 8" id="KW-0812">Transmembrane</keyword>
<evidence type="ECO:0000256" key="1">
    <source>
        <dbReference type="ARBA" id="ARBA00004141"/>
    </source>
</evidence>
<feature type="transmembrane region" description="Helical" evidence="8">
    <location>
        <begin position="137"/>
        <end position="157"/>
    </location>
</feature>
<feature type="transmembrane region" description="Helical" evidence="8">
    <location>
        <begin position="79"/>
        <end position="101"/>
    </location>
</feature>
<feature type="transmembrane region" description="Helical" evidence="8">
    <location>
        <begin position="427"/>
        <end position="448"/>
    </location>
</feature>
<feature type="transmembrane region" description="Helical" evidence="8">
    <location>
        <begin position="200"/>
        <end position="220"/>
    </location>
</feature>
<evidence type="ECO:0000256" key="7">
    <source>
        <dbReference type="SAM" id="MobiDB-lite"/>
    </source>
</evidence>
<accession>A0A4P7NDN0</accession>
<feature type="compositionally biased region" description="Polar residues" evidence="7">
    <location>
        <begin position="1"/>
        <end position="18"/>
    </location>
</feature>
<evidence type="ECO:0000256" key="6">
    <source>
        <dbReference type="ARBA" id="ARBA00037968"/>
    </source>
</evidence>
<feature type="transmembrane region" description="Helical" evidence="8">
    <location>
        <begin position="334"/>
        <end position="352"/>
    </location>
</feature>
<keyword evidence="2" id="KW-0813">Transport</keyword>
<dbReference type="Pfam" id="PF07690">
    <property type="entry name" value="MFS_1"/>
    <property type="match status" value="1"/>
</dbReference>
<dbReference type="GO" id="GO:0022857">
    <property type="term" value="F:transmembrane transporter activity"/>
    <property type="evidence" value="ECO:0007669"/>
    <property type="project" value="InterPro"/>
</dbReference>
<dbReference type="SUPFAM" id="SSF103473">
    <property type="entry name" value="MFS general substrate transporter"/>
    <property type="match status" value="1"/>
</dbReference>
<evidence type="ECO:0000256" key="5">
    <source>
        <dbReference type="ARBA" id="ARBA00023136"/>
    </source>
</evidence>
<comment type="similarity">
    <text evidence="6">Belongs to the major facilitator superfamily. Allantoate permease family.</text>
</comment>
<evidence type="ECO:0000256" key="2">
    <source>
        <dbReference type="ARBA" id="ARBA00022448"/>
    </source>
</evidence>
<dbReference type="PANTHER" id="PTHR43791">
    <property type="entry name" value="PERMEASE-RELATED"/>
    <property type="match status" value="1"/>
</dbReference>
<evidence type="ECO:0000256" key="8">
    <source>
        <dbReference type="SAM" id="Phobius"/>
    </source>
</evidence>
<protein>
    <submittedName>
        <fullName evidence="9">Uncharacterized protein</fullName>
    </submittedName>
</protein>